<proteinExistence type="predicted"/>
<gene>
    <name evidence="1" type="ORF">LEA_01647</name>
</gene>
<protein>
    <recommendedName>
        <fullName evidence="2">TnpV protein</fullName>
    </recommendedName>
</protein>
<evidence type="ECO:0000313" key="1">
    <source>
        <dbReference type="EMBL" id="EKC80192.1"/>
    </source>
</evidence>
<name>K1U4J1_9ZZZZ</name>
<evidence type="ECO:0008006" key="2">
    <source>
        <dbReference type="Google" id="ProtNLM"/>
    </source>
</evidence>
<dbReference type="Pfam" id="PF14198">
    <property type="entry name" value="TnpV"/>
    <property type="match status" value="1"/>
</dbReference>
<accession>K1U4J1</accession>
<feature type="non-terminal residue" evidence="1">
    <location>
        <position position="1"/>
    </location>
</feature>
<sequence length="67" mass="7870">QAESYMNTLLKLILRRRDMAEYLIKEMAKKQGVTEQLKATDMMRWIGLMNNIRACADEIVMNDIVYS</sequence>
<organism evidence="1">
    <name type="scientific">human gut metagenome</name>
    <dbReference type="NCBI Taxonomy" id="408170"/>
    <lineage>
        <taxon>unclassified sequences</taxon>
        <taxon>metagenomes</taxon>
        <taxon>organismal metagenomes</taxon>
    </lineage>
</organism>
<reference evidence="1" key="1">
    <citation type="journal article" date="2013" name="Environ. Microbiol.">
        <title>Microbiota from the distal guts of lean and obese adolescents exhibit partial functional redundancy besides clear differences in community structure.</title>
        <authorList>
            <person name="Ferrer M."/>
            <person name="Ruiz A."/>
            <person name="Lanza F."/>
            <person name="Haange S.B."/>
            <person name="Oberbach A."/>
            <person name="Till H."/>
            <person name="Bargiela R."/>
            <person name="Campoy C."/>
            <person name="Segura M.T."/>
            <person name="Richter M."/>
            <person name="von Bergen M."/>
            <person name="Seifert J."/>
            <person name="Suarez A."/>
        </authorList>
    </citation>
    <scope>NUCLEOTIDE SEQUENCE</scope>
</reference>
<comment type="caution">
    <text evidence="1">The sequence shown here is derived from an EMBL/GenBank/DDBJ whole genome shotgun (WGS) entry which is preliminary data.</text>
</comment>
<dbReference type="AlphaFoldDB" id="K1U4J1"/>
<dbReference type="EMBL" id="AJWY01001136">
    <property type="protein sequence ID" value="EKC80192.1"/>
    <property type="molecule type" value="Genomic_DNA"/>
</dbReference>
<dbReference type="InterPro" id="IPR026989">
    <property type="entry name" value="TnpV"/>
</dbReference>